<dbReference type="EMBL" id="JAEVFJ010000047">
    <property type="protein sequence ID" value="KAH8083766.1"/>
    <property type="molecule type" value="Genomic_DNA"/>
</dbReference>
<reference evidence="2" key="1">
    <citation type="journal article" date="2021" name="New Phytol.">
        <title>Evolutionary innovations through gain and loss of genes in the ectomycorrhizal Boletales.</title>
        <authorList>
            <person name="Wu G."/>
            <person name="Miyauchi S."/>
            <person name="Morin E."/>
            <person name="Kuo A."/>
            <person name="Drula E."/>
            <person name="Varga T."/>
            <person name="Kohler A."/>
            <person name="Feng B."/>
            <person name="Cao Y."/>
            <person name="Lipzen A."/>
            <person name="Daum C."/>
            <person name="Hundley H."/>
            <person name="Pangilinan J."/>
            <person name="Johnson J."/>
            <person name="Barry K."/>
            <person name="LaButti K."/>
            <person name="Ng V."/>
            <person name="Ahrendt S."/>
            <person name="Min B."/>
            <person name="Choi I.G."/>
            <person name="Park H."/>
            <person name="Plett J.M."/>
            <person name="Magnuson J."/>
            <person name="Spatafora J.W."/>
            <person name="Nagy L.G."/>
            <person name="Henrissat B."/>
            <person name="Grigoriev I.V."/>
            <person name="Yang Z.L."/>
            <person name="Xu J."/>
            <person name="Martin F.M."/>
        </authorList>
    </citation>
    <scope>NUCLEOTIDE SEQUENCE</scope>
    <source>
        <strain evidence="2">KKN 215</strain>
    </source>
</reference>
<feature type="compositionally biased region" description="Polar residues" evidence="1">
    <location>
        <begin position="334"/>
        <end position="344"/>
    </location>
</feature>
<protein>
    <submittedName>
        <fullName evidence="2">Uncharacterized protein</fullName>
    </submittedName>
</protein>
<feature type="region of interest" description="Disordered" evidence="1">
    <location>
        <begin position="632"/>
        <end position="662"/>
    </location>
</feature>
<feature type="compositionally biased region" description="Polar residues" evidence="1">
    <location>
        <begin position="224"/>
        <end position="242"/>
    </location>
</feature>
<evidence type="ECO:0000256" key="1">
    <source>
        <dbReference type="SAM" id="MobiDB-lite"/>
    </source>
</evidence>
<proteinExistence type="predicted"/>
<feature type="region of interest" description="Disordered" evidence="1">
    <location>
        <begin position="482"/>
        <end position="508"/>
    </location>
</feature>
<dbReference type="AlphaFoldDB" id="A0A8K0UG76"/>
<feature type="compositionally biased region" description="Polar residues" evidence="1">
    <location>
        <begin position="493"/>
        <end position="507"/>
    </location>
</feature>
<gene>
    <name evidence="2" type="ORF">BXZ70DRAFT_958050</name>
</gene>
<feature type="compositionally biased region" description="Pro residues" evidence="1">
    <location>
        <begin position="321"/>
        <end position="330"/>
    </location>
</feature>
<name>A0A8K0UG76_9AGAR</name>
<evidence type="ECO:0000313" key="2">
    <source>
        <dbReference type="EMBL" id="KAH8083766.1"/>
    </source>
</evidence>
<feature type="region of interest" description="Disordered" evidence="1">
    <location>
        <begin position="697"/>
        <end position="768"/>
    </location>
</feature>
<keyword evidence="3" id="KW-1185">Reference proteome</keyword>
<feature type="region of interest" description="Disordered" evidence="1">
    <location>
        <begin position="1"/>
        <end position="384"/>
    </location>
</feature>
<feature type="compositionally biased region" description="Polar residues" evidence="1">
    <location>
        <begin position="267"/>
        <end position="288"/>
    </location>
</feature>
<organism evidence="2 3">
    <name type="scientific">Cristinia sonorae</name>
    <dbReference type="NCBI Taxonomy" id="1940300"/>
    <lineage>
        <taxon>Eukaryota</taxon>
        <taxon>Fungi</taxon>
        <taxon>Dikarya</taxon>
        <taxon>Basidiomycota</taxon>
        <taxon>Agaricomycotina</taxon>
        <taxon>Agaricomycetes</taxon>
        <taxon>Agaricomycetidae</taxon>
        <taxon>Agaricales</taxon>
        <taxon>Pleurotineae</taxon>
        <taxon>Stephanosporaceae</taxon>
        <taxon>Cristinia</taxon>
    </lineage>
</organism>
<comment type="caution">
    <text evidence="2">The sequence shown here is derived from an EMBL/GenBank/DDBJ whole genome shotgun (WGS) entry which is preliminary data.</text>
</comment>
<sequence>MSAVGSSSPPDLMRTYMLRSTTPASNEKVLLYLEGMQRAPPAEDENENTGLLRSPKPRSATSSRRLEQLAGDANDDIRSDVQEGNGSDVARTIPIQTTGIPEHEPGPDDPPGPRFESYGSSFGNFGPLRDSLPPPPANGNGWAQTPSRAAGAALPDVPGSPAESHPNPFQHYGMTPANAAGVPLPPSVLSGQNAKSRTGAPSRASNKTPDVLSNGGPARAMSPARTSASQAKSRATQKTSRTAYPPLPESTLDEPPMTPPPRHHNRSPSIGPSESASQVRPRRQTQPAPNHKSSKSLKSIMEVNGEESYHGSKAGASQTRSPPPSMPMPMSPRSHASQVPPSRNGTHEELQRAAAAMSPGKSTRRSNLDPESTPRAQSPVGDLDAEEEKLVNTVLSARPAKSRTSYAFSTATSMLEPDVQNSHFHDGELCQLLHALDDRKIGEPVKKAVRKAVRARVKKLGMKYDNESIKQYRKSFHDHDPSVHMMHMPNQPVPSSRKSTQLGTSQEAPEWARDLIDGMINMRERLDHLAPKIERSLRTSRGGGSYMTEGRSYAGQDEYAQSEANGGYPRSAITQTTQLLANQRTGTMADESMFHPDTEPPRDSTHIHTLPGSMHHHDGSLHGAIPEEDEMYEDEDHLQGAPTEDGDTHRVASEWNDRTDSPGKQYLEEELYKLRIKPHTGSQSVAATHKTWELARDNGEDYDDDGDAQAAVTESGIPDIPDGATGGYTDRRASPPLPPIPAHGEMSHHMPEPHLYAPGEYGGDRGPPPYQRVHQRLLSWAIVWPMAELDNALNSTTRGMQVDEIALSIWSTQTYKRYVRAKMTDTPPGRVDRLFVPPNMADAISTAVYNGRHGDACGMLRDLWAPFGLDGIPRLLVVLAKHRTDENHWVVHRFSLPDGSLTTYDTYPERCLPDGRPLGWWFAIRIAWPDAIYPSPDHLMQKMVRLHRPMQLGIDNSVAAAGIWRNLLMGSRAERSLDLERLRDLINTEVKNLRQRKSMGKLSIGTPRPNWEDMP</sequence>
<accession>A0A8K0UG76</accession>
<dbReference type="Proteomes" id="UP000813824">
    <property type="component" value="Unassembled WGS sequence"/>
</dbReference>
<evidence type="ECO:0000313" key="3">
    <source>
        <dbReference type="Proteomes" id="UP000813824"/>
    </source>
</evidence>
<dbReference type="OrthoDB" id="2562444at2759"/>
<feature type="compositionally biased region" description="Basic and acidic residues" evidence="1">
    <location>
        <begin position="646"/>
        <end position="662"/>
    </location>
</feature>